<dbReference type="Gene3D" id="1.10.490.10">
    <property type="entry name" value="Globins"/>
    <property type="match status" value="1"/>
</dbReference>
<dbReference type="GO" id="GO:0019825">
    <property type="term" value="F:oxygen binding"/>
    <property type="evidence" value="ECO:0007669"/>
    <property type="project" value="InterPro"/>
</dbReference>
<evidence type="ECO:0000256" key="1">
    <source>
        <dbReference type="SAM" id="MobiDB-lite"/>
    </source>
</evidence>
<feature type="region of interest" description="Disordered" evidence="1">
    <location>
        <begin position="119"/>
        <end position="140"/>
    </location>
</feature>
<dbReference type="InParanoid" id="A0A3P7FXZ6"/>
<dbReference type="EMBL" id="UYWW01007390">
    <property type="protein sequence ID" value="VDM15232.1"/>
    <property type="molecule type" value="Genomic_DNA"/>
</dbReference>
<feature type="compositionally biased region" description="Low complexity" evidence="1">
    <location>
        <begin position="1"/>
        <end position="15"/>
    </location>
</feature>
<accession>A0A3P7FXZ6</accession>
<feature type="compositionally biased region" description="Acidic residues" evidence="1">
    <location>
        <begin position="37"/>
        <end position="49"/>
    </location>
</feature>
<dbReference type="OrthoDB" id="5792418at2759"/>
<dbReference type="InterPro" id="IPR012292">
    <property type="entry name" value="Globin/Proto"/>
</dbReference>
<organism evidence="2 3">
    <name type="scientific">Wuchereria bancrofti</name>
    <dbReference type="NCBI Taxonomy" id="6293"/>
    <lineage>
        <taxon>Eukaryota</taxon>
        <taxon>Metazoa</taxon>
        <taxon>Ecdysozoa</taxon>
        <taxon>Nematoda</taxon>
        <taxon>Chromadorea</taxon>
        <taxon>Rhabditida</taxon>
        <taxon>Spirurina</taxon>
        <taxon>Spiruromorpha</taxon>
        <taxon>Filarioidea</taxon>
        <taxon>Onchocercidae</taxon>
        <taxon>Wuchereria</taxon>
    </lineage>
</organism>
<reference evidence="2 3" key="1">
    <citation type="submission" date="2018-11" db="EMBL/GenBank/DDBJ databases">
        <authorList>
            <consortium name="Pathogen Informatics"/>
        </authorList>
    </citation>
    <scope>NUCLEOTIDE SEQUENCE [LARGE SCALE GENOMIC DNA]</scope>
</reference>
<feature type="region of interest" description="Disordered" evidence="1">
    <location>
        <begin position="1"/>
        <end position="54"/>
    </location>
</feature>
<keyword evidence="3" id="KW-1185">Reference proteome</keyword>
<gene>
    <name evidence="2" type="ORF">WBA_LOCUS8618</name>
</gene>
<dbReference type="Proteomes" id="UP000270924">
    <property type="component" value="Unassembled WGS sequence"/>
</dbReference>
<dbReference type="AlphaFoldDB" id="A0A3P7FXZ6"/>
<evidence type="ECO:0000313" key="2">
    <source>
        <dbReference type="EMBL" id="VDM15232.1"/>
    </source>
</evidence>
<sequence length="248" mass="27849">MELSSTLSLESPSESFQHDKRSRKPTILVTNMNNDSTEVEDEFSGEFDELSSSPLSTNRKYAINIPQMSNEPSNFLITVGNESSNTPSPPPISTNQLCSTNDNALTLDDQQATKCRGLSLAGTSSSSHENEKEKLAEKKKKSSLQNLRLCNIQMEQSLSRHRSTETLPSLTSAQIHLIRNIWRQVYITKGPTVIGSTLLHGIYFKSKKIKDQFFRCPFPHRFPNRDSFNKAHAKAVGEMLDKVSLLIF</sequence>
<name>A0A3P7FXZ6_WUCBA</name>
<dbReference type="GO" id="GO:0020037">
    <property type="term" value="F:heme binding"/>
    <property type="evidence" value="ECO:0007669"/>
    <property type="project" value="InterPro"/>
</dbReference>
<dbReference type="OMA" id="NIWRQVY"/>
<protein>
    <submittedName>
        <fullName evidence="2">Uncharacterized protein</fullName>
    </submittedName>
</protein>
<evidence type="ECO:0000313" key="3">
    <source>
        <dbReference type="Proteomes" id="UP000270924"/>
    </source>
</evidence>
<proteinExistence type="predicted"/>